<gene>
    <name evidence="2" type="ORF">BLA60_02255</name>
</gene>
<name>A0A7Z1B1B9_9PSEU</name>
<keyword evidence="1" id="KW-1133">Transmembrane helix</keyword>
<feature type="transmembrane region" description="Helical" evidence="1">
    <location>
        <begin position="127"/>
        <end position="151"/>
    </location>
</feature>
<dbReference type="Proteomes" id="UP000185696">
    <property type="component" value="Unassembled WGS sequence"/>
</dbReference>
<sequence length="153" mass="16167">MATLHHVLAGHPPAPDRGIPATVACELVTGLDDTSVQDAYERSGAAAYLVAPYPRVLGERGTRRLVVGQIRVAVTSTRDVRLALGVEGAWSETGGWHHALLPIAATTLIAGGVALRRLQRPRARHYVITLLLVVALLAVLLLAGALVPAVLNR</sequence>
<proteinExistence type="predicted"/>
<keyword evidence="1" id="KW-0812">Transmembrane</keyword>
<feature type="transmembrane region" description="Helical" evidence="1">
    <location>
        <begin position="96"/>
        <end position="115"/>
    </location>
</feature>
<evidence type="ECO:0000256" key="1">
    <source>
        <dbReference type="SAM" id="Phobius"/>
    </source>
</evidence>
<accession>A0A7Z1B1B9</accession>
<keyword evidence="3" id="KW-1185">Reference proteome</keyword>
<evidence type="ECO:0000313" key="2">
    <source>
        <dbReference type="EMBL" id="OLF14021.1"/>
    </source>
</evidence>
<protein>
    <submittedName>
        <fullName evidence="2">Uncharacterized protein</fullName>
    </submittedName>
</protein>
<reference evidence="2 3" key="1">
    <citation type="submission" date="2016-12" db="EMBL/GenBank/DDBJ databases">
        <title>The draft genome sequence of Actinophytocola xinjiangensis.</title>
        <authorList>
            <person name="Wang W."/>
            <person name="Yuan L."/>
        </authorList>
    </citation>
    <scope>NUCLEOTIDE SEQUENCE [LARGE SCALE GENOMIC DNA]</scope>
    <source>
        <strain evidence="2 3">CGMCC 4.4663</strain>
    </source>
</reference>
<dbReference type="EMBL" id="MSIF01000001">
    <property type="protein sequence ID" value="OLF14021.1"/>
    <property type="molecule type" value="Genomic_DNA"/>
</dbReference>
<organism evidence="2 3">
    <name type="scientific">Actinophytocola xinjiangensis</name>
    <dbReference type="NCBI Taxonomy" id="485602"/>
    <lineage>
        <taxon>Bacteria</taxon>
        <taxon>Bacillati</taxon>
        <taxon>Actinomycetota</taxon>
        <taxon>Actinomycetes</taxon>
        <taxon>Pseudonocardiales</taxon>
        <taxon>Pseudonocardiaceae</taxon>
    </lineage>
</organism>
<comment type="caution">
    <text evidence="2">The sequence shown here is derived from an EMBL/GenBank/DDBJ whole genome shotgun (WGS) entry which is preliminary data.</text>
</comment>
<keyword evidence="1" id="KW-0472">Membrane</keyword>
<dbReference type="RefSeq" id="WP_075130969.1">
    <property type="nucleotide sequence ID" value="NZ_MSIF01000001.1"/>
</dbReference>
<evidence type="ECO:0000313" key="3">
    <source>
        <dbReference type="Proteomes" id="UP000185696"/>
    </source>
</evidence>
<dbReference type="OrthoDB" id="3430209at2"/>
<dbReference type="AlphaFoldDB" id="A0A7Z1B1B9"/>